<dbReference type="GO" id="GO:0032259">
    <property type="term" value="P:methylation"/>
    <property type="evidence" value="ECO:0007669"/>
    <property type="project" value="UniProtKB-KW"/>
</dbReference>
<dbReference type="SUPFAM" id="SSF53335">
    <property type="entry name" value="S-adenosyl-L-methionine-dependent methyltransferases"/>
    <property type="match status" value="1"/>
</dbReference>
<evidence type="ECO:0000256" key="5">
    <source>
        <dbReference type="ARBA" id="ARBA00047942"/>
    </source>
</evidence>
<evidence type="ECO:0000313" key="8">
    <source>
        <dbReference type="EMBL" id="SHF75341.1"/>
    </source>
</evidence>
<organism evidence="8 9">
    <name type="scientific">Salegentibacter echinorum</name>
    <dbReference type="NCBI Taxonomy" id="1073325"/>
    <lineage>
        <taxon>Bacteria</taxon>
        <taxon>Pseudomonadati</taxon>
        <taxon>Bacteroidota</taxon>
        <taxon>Flavobacteriia</taxon>
        <taxon>Flavobacteriales</taxon>
        <taxon>Flavobacteriaceae</taxon>
        <taxon>Salegentibacter</taxon>
    </lineage>
</organism>
<accession>A0A1M5E8F8</accession>
<dbReference type="STRING" id="1073325.SAMN05444483_102271"/>
<keyword evidence="9" id="KW-1185">Reference proteome</keyword>
<evidence type="ECO:0000259" key="6">
    <source>
        <dbReference type="Pfam" id="PF07669"/>
    </source>
</evidence>
<dbReference type="GO" id="GO:0006304">
    <property type="term" value="P:DNA modification"/>
    <property type="evidence" value="ECO:0007669"/>
    <property type="project" value="InterPro"/>
</dbReference>
<sequence>MTIHNYLEIVNSRYTSGISREHSYRGDFENLLRSILIDIDVTNEPANVTDCGNPDYVLTNGKIPIGYIEAKDVGKDLNSKTYKEQFTRYRNALDNLIITDYLWFQFFQNGELVHEIEIAEIENGKIIPLPENFQQFENLIRNFCSFIGQTIKSAKKLAEMMAAKARLLQNILENAITSDEKTQENTSLQGQFKTFKEILIHDLTPKGFADIYAQTLAYGMFAARLHDPTLQDFSRQEAAELIPKSNPFLRKLFGYVAGPDIDERIKPTVDNLAEVFRATNVEQLLKNFGKSTQTQDAIIHFYETFLAEYDPKLRKARGVWYTPEPVVKFIVRAVDDVLKTEFNLPQGLADTSKTKIKVNTDVADKRSATGYKQTEKEVHKVQILDPATGTGTFLAEVVNYIYSKKFKAMQGAWSGYVEQHLIPRLNGFELLMASYAMAHLKLDMLLRETGYKENSGQRLNVYLTNSLEEHHKDTGTLFSNWLSTEANDANHIKRDTPVMCVIGNPPYSGESANKGKWVMDLMEDYKKEPGGKEKLKERNSKWINDDYVKFMRYGQHYIEKNGEGILAFINPHGFLDNPTFRGMRWNLLKTYDKIYTIDLHGNSKKKETAPDGGKDENVFDIQQGVSINILVKTGKKKPNELGEVYHYDCFGKRDKKYQFLNENNLAKIPFVELPNKAPNYFMVQKDFEAQEKFNEGFSINELFVNNSVGIVTARDKFTIHDNKNELKKTIEEFLNLDDEVARFKFNLGKDVRDWKIKYAKEDLISNYPDQSKLVQISYRPFDAKWTFYTGNSKGFHCYPRFEVMHHLIEENVGIIFSRQATAENWTSIQISKNMIDNRYHFSYKGIPQQAPLYLYPEPTDQQSTETKPERIPNLNKEILAEIEKSLGLEFLPEEPQEGEVCFAESSELRDDFKSYFTPLNLLDYIYAVLHSPTYRETYKEFLKIDFPRVPFPKDQQEFWQLVTLGGELRKIHLLESPKTEDFITTYPVDGDNIITRKITKTSPGFELNPNVSSSAVENQSAVERNFPPSGGLEGGLGGFGRVWINDTQYFDKVPKIAWEFYIGGYQPAQKWLKDRKGRELKFEDILHYQKIIVALTETDRLMKEIDKVEIV</sequence>
<evidence type="ECO:0000313" key="9">
    <source>
        <dbReference type="Proteomes" id="UP000183945"/>
    </source>
</evidence>
<dbReference type="PANTHER" id="PTHR33841:SF1">
    <property type="entry name" value="DNA METHYLTRANSFERASE A"/>
    <property type="match status" value="1"/>
</dbReference>
<evidence type="ECO:0000256" key="4">
    <source>
        <dbReference type="ARBA" id="ARBA00022691"/>
    </source>
</evidence>
<dbReference type="Pfam" id="PF07669">
    <property type="entry name" value="Eco57I"/>
    <property type="match status" value="1"/>
</dbReference>
<dbReference type="InterPro" id="IPR050953">
    <property type="entry name" value="N4_N6_ade-DNA_methylase"/>
</dbReference>
<dbReference type="InterPro" id="IPR029063">
    <property type="entry name" value="SAM-dependent_MTases_sf"/>
</dbReference>
<evidence type="ECO:0000256" key="3">
    <source>
        <dbReference type="ARBA" id="ARBA00022679"/>
    </source>
</evidence>
<dbReference type="AlphaFoldDB" id="A0A1M5E8F8"/>
<dbReference type="RefSeq" id="WP_072877370.1">
    <property type="nucleotide sequence ID" value="NZ_FQVT01000002.1"/>
</dbReference>
<gene>
    <name evidence="8" type="ORF">SAMN05444483_102271</name>
</gene>
<evidence type="ECO:0000259" key="7">
    <source>
        <dbReference type="Pfam" id="PF18135"/>
    </source>
</evidence>
<dbReference type="InterPro" id="IPR041635">
    <property type="entry name" value="Type_ISP_LLaBIII_C"/>
</dbReference>
<dbReference type="EMBL" id="FQVT01000002">
    <property type="protein sequence ID" value="SHF75341.1"/>
    <property type="molecule type" value="Genomic_DNA"/>
</dbReference>
<keyword evidence="4" id="KW-0949">S-adenosyl-L-methionine</keyword>
<dbReference type="OrthoDB" id="9759819at2"/>
<protein>
    <recommendedName>
        <fullName evidence="1">site-specific DNA-methyltransferase (adenine-specific)</fullName>
        <ecNumber evidence="1">2.1.1.72</ecNumber>
    </recommendedName>
</protein>
<dbReference type="EC" id="2.1.1.72" evidence="1"/>
<name>A0A1M5E8F8_SALEC</name>
<proteinExistence type="predicted"/>
<keyword evidence="2 8" id="KW-0489">Methyltransferase</keyword>
<reference evidence="9" key="1">
    <citation type="submission" date="2016-11" db="EMBL/GenBank/DDBJ databases">
        <authorList>
            <person name="Varghese N."/>
            <person name="Submissions S."/>
        </authorList>
    </citation>
    <scope>NUCLEOTIDE SEQUENCE [LARGE SCALE GENOMIC DNA]</scope>
    <source>
        <strain evidence="9">DSM 24579</strain>
    </source>
</reference>
<keyword evidence="3" id="KW-0808">Transferase</keyword>
<evidence type="ECO:0000256" key="2">
    <source>
        <dbReference type="ARBA" id="ARBA00022603"/>
    </source>
</evidence>
<dbReference type="GO" id="GO:0009007">
    <property type="term" value="F:site-specific DNA-methyltransferase (adenine-specific) activity"/>
    <property type="evidence" value="ECO:0007669"/>
    <property type="project" value="UniProtKB-EC"/>
</dbReference>
<dbReference type="InterPro" id="IPR011639">
    <property type="entry name" value="MethylTrfase_TaqI-like_dom"/>
</dbReference>
<dbReference type="Pfam" id="PF18135">
    <property type="entry name" value="Type_ISP_C"/>
    <property type="match status" value="1"/>
</dbReference>
<evidence type="ECO:0000256" key="1">
    <source>
        <dbReference type="ARBA" id="ARBA00011900"/>
    </source>
</evidence>
<feature type="domain" description="Type ISP restriction-modification enzyme LLaBIII C-terminal specificity" evidence="7">
    <location>
        <begin position="701"/>
        <end position="1104"/>
    </location>
</feature>
<dbReference type="Proteomes" id="UP000183945">
    <property type="component" value="Unassembled WGS sequence"/>
</dbReference>
<dbReference type="Gene3D" id="3.40.50.150">
    <property type="entry name" value="Vaccinia Virus protein VP39"/>
    <property type="match status" value="1"/>
</dbReference>
<feature type="domain" description="Type II methyltransferase M.TaqI-like" evidence="6">
    <location>
        <begin position="440"/>
        <end position="599"/>
    </location>
</feature>
<dbReference type="PANTHER" id="PTHR33841">
    <property type="entry name" value="DNA METHYLTRANSFERASE YEEA-RELATED"/>
    <property type="match status" value="1"/>
</dbReference>
<comment type="catalytic activity">
    <reaction evidence="5">
        <text>a 2'-deoxyadenosine in DNA + S-adenosyl-L-methionine = an N(6)-methyl-2'-deoxyadenosine in DNA + S-adenosyl-L-homocysteine + H(+)</text>
        <dbReference type="Rhea" id="RHEA:15197"/>
        <dbReference type="Rhea" id="RHEA-COMP:12418"/>
        <dbReference type="Rhea" id="RHEA-COMP:12419"/>
        <dbReference type="ChEBI" id="CHEBI:15378"/>
        <dbReference type="ChEBI" id="CHEBI:57856"/>
        <dbReference type="ChEBI" id="CHEBI:59789"/>
        <dbReference type="ChEBI" id="CHEBI:90615"/>
        <dbReference type="ChEBI" id="CHEBI:90616"/>
        <dbReference type="EC" id="2.1.1.72"/>
    </reaction>
</comment>
<dbReference type="PRINTS" id="PR00507">
    <property type="entry name" value="N12N6MTFRASE"/>
</dbReference>